<dbReference type="PIR" id="D98329">
    <property type="entry name" value="D98329"/>
</dbReference>
<dbReference type="OrthoDB" id="9803832at2"/>
<proteinExistence type="predicted"/>
<dbReference type="Pfam" id="PF06993">
    <property type="entry name" value="DUF1304"/>
    <property type="match status" value="1"/>
</dbReference>
<dbReference type="PANTHER" id="PTHR38446">
    <property type="entry name" value="BLL0914 PROTEIN"/>
    <property type="match status" value="1"/>
</dbReference>
<sequence length="137" mass="14530">MSARPVKTAGAGHHGLEEPPMIASILIAVVAAIHIYIVILEMLLWEKPAGRKAFGLSADFARQTKVLAANQGLYNGFLAAGLIYGLTQGDEGLSFKVFFLLCVLVAGIFGAVTANMKILFIQALPALFALGFLWIGA</sequence>
<dbReference type="PANTHER" id="PTHR38446:SF1">
    <property type="entry name" value="BLL0914 PROTEIN"/>
    <property type="match status" value="1"/>
</dbReference>
<organism evidence="2 3">
    <name type="scientific">Agrobacterium fabrum (strain C58 / ATCC 33970)</name>
    <name type="common">Agrobacterium tumefaciens (strain C58)</name>
    <dbReference type="NCBI Taxonomy" id="176299"/>
    <lineage>
        <taxon>Bacteria</taxon>
        <taxon>Pseudomonadati</taxon>
        <taxon>Pseudomonadota</taxon>
        <taxon>Alphaproteobacteria</taxon>
        <taxon>Hyphomicrobiales</taxon>
        <taxon>Rhizobiaceae</taxon>
        <taxon>Rhizobium/Agrobacterium group</taxon>
        <taxon>Agrobacterium</taxon>
        <taxon>Agrobacterium tumefaciens complex</taxon>
    </lineage>
</organism>
<accession>Q8U4U8</accession>
<dbReference type="EMBL" id="AE007870">
    <property type="protein sequence ID" value="AAK90158.1"/>
    <property type="molecule type" value="Genomic_DNA"/>
</dbReference>
<reference evidence="2 3" key="1">
    <citation type="journal article" date="2001" name="Science">
        <title>The genome of the natural genetic engineer Agrobacterium tumefaciens C58.</title>
        <authorList>
            <person name="Wood D.W."/>
            <person name="Setubal J.C."/>
            <person name="Kaul R."/>
            <person name="Monks D.E."/>
            <person name="Kitajima J.P."/>
            <person name="Okura V.K."/>
            <person name="Zhou Y."/>
            <person name="Chen L."/>
            <person name="Wood G.E."/>
            <person name="Almeida N.F.Jr."/>
            <person name="Woo L."/>
            <person name="Chen Y."/>
            <person name="Paulsen I.T."/>
            <person name="Eisen J.A."/>
            <person name="Karp P.D."/>
            <person name="Bovee D.Sr."/>
            <person name="Chapman P."/>
            <person name="Clendenning J."/>
            <person name="Deatherage G."/>
            <person name="Gillet W."/>
            <person name="Grant C."/>
            <person name="Kutyavin T."/>
            <person name="Levy R."/>
            <person name="Li M.J."/>
            <person name="McClelland E."/>
            <person name="Palmieri A."/>
            <person name="Raymond C."/>
            <person name="Rouse G."/>
            <person name="Saenphimmachak C."/>
            <person name="Wu Z."/>
            <person name="Romero P."/>
            <person name="Gordon D."/>
            <person name="Zhang S."/>
            <person name="Yoo H."/>
            <person name="Tao Y."/>
            <person name="Biddle P."/>
            <person name="Jung M."/>
            <person name="Krespan W."/>
            <person name="Perry M."/>
            <person name="Gordon-Kamm B."/>
            <person name="Liao L."/>
            <person name="Kim S."/>
            <person name="Hendrick C."/>
            <person name="Zhao Z.Y."/>
            <person name="Dolan M."/>
            <person name="Chumley F."/>
            <person name="Tingey S.V."/>
            <person name="Tomb J.F."/>
            <person name="Gordon M.P."/>
            <person name="Olson M.V."/>
            <person name="Nester E.W."/>
        </authorList>
    </citation>
    <scope>NUCLEOTIDE SEQUENCE [LARGE SCALE GENOMIC DNA]</scope>
    <source>
        <strain evidence="3">C58 / ATCC 33970</strain>
    </source>
</reference>
<evidence type="ECO:0000313" key="3">
    <source>
        <dbReference type="Proteomes" id="UP000000813"/>
    </source>
</evidence>
<keyword evidence="1" id="KW-0812">Transmembrane</keyword>
<keyword evidence="1" id="KW-0472">Membrane</keyword>
<feature type="transmembrane region" description="Helical" evidence="1">
    <location>
        <begin position="93"/>
        <end position="112"/>
    </location>
</feature>
<feature type="transmembrane region" description="Helical" evidence="1">
    <location>
        <begin position="119"/>
        <end position="136"/>
    </location>
</feature>
<dbReference type="Proteomes" id="UP000000813">
    <property type="component" value="Chromosome linear"/>
</dbReference>
<dbReference type="AlphaFoldDB" id="Q8U4U8"/>
<name>Q8U4U8_AGRFC</name>
<dbReference type="PhylomeDB" id="Q8U4U8"/>
<evidence type="ECO:0000313" key="2">
    <source>
        <dbReference type="EMBL" id="AAK90158.1"/>
    </source>
</evidence>
<keyword evidence="1" id="KW-1133">Transmembrane helix</keyword>
<dbReference type="PATRIC" id="fig|176299.10.peg.3072"/>
<dbReference type="InterPro" id="IPR009732">
    <property type="entry name" value="DUF1304"/>
</dbReference>
<dbReference type="EnsemblBacteria" id="AAK90158">
    <property type="protein sequence ID" value="AAK90158"/>
    <property type="gene ID" value="Atu8184"/>
</dbReference>
<reference evidence="2 3" key="2">
    <citation type="journal article" date="2001" name="Science">
        <title>Genome sequence of the plant pathogen and biotechnology agent Agrobacterium tumefaciens C58.</title>
        <authorList>
            <person name="Goodner B."/>
            <person name="Hinkle G."/>
            <person name="Gattung S."/>
            <person name="Miller N."/>
            <person name="Blanchard M."/>
            <person name="Qurollo B."/>
            <person name="Goldman B.S."/>
            <person name="Cao Y."/>
            <person name="Askenazi M."/>
            <person name="Halling C."/>
            <person name="Mullin L."/>
            <person name="Houmiel K."/>
            <person name="Gordon J."/>
            <person name="Vaudin M."/>
            <person name="Iartchouk O."/>
            <person name="Epp A."/>
            <person name="Liu F."/>
            <person name="Wollam C."/>
            <person name="Allinger M."/>
            <person name="Doughty D."/>
            <person name="Scott C."/>
            <person name="Lappas C."/>
            <person name="Markelz B."/>
            <person name="Flanagan C."/>
            <person name="Crowell C."/>
            <person name="Gurson J."/>
            <person name="Lomo C."/>
            <person name="Sear C."/>
            <person name="Strub G."/>
            <person name="Cielo C."/>
            <person name="Slater S."/>
        </authorList>
    </citation>
    <scope>NUCLEOTIDE SEQUENCE [LARGE SCALE GENOMIC DNA]</scope>
    <source>
        <strain evidence="3">C58 / ATCC 33970</strain>
    </source>
</reference>
<keyword evidence="3" id="KW-1185">Reference proteome</keyword>
<dbReference type="HOGENOM" id="CLU_129819_0_1_5"/>
<gene>
    <name evidence="2" type="ordered locus">Atu8184</name>
</gene>
<dbReference type="KEGG" id="atu:Atu8184"/>
<dbReference type="eggNOG" id="COG3759">
    <property type="taxonomic scope" value="Bacteria"/>
</dbReference>
<evidence type="ECO:0000256" key="1">
    <source>
        <dbReference type="SAM" id="Phobius"/>
    </source>
</evidence>
<evidence type="ECO:0008006" key="4">
    <source>
        <dbReference type="Google" id="ProtNLM"/>
    </source>
</evidence>
<protein>
    <recommendedName>
        <fullName evidence="4">DUF1304 domain-containing protein</fullName>
    </recommendedName>
</protein>
<feature type="transmembrane region" description="Helical" evidence="1">
    <location>
        <begin position="20"/>
        <end position="45"/>
    </location>
</feature>
<dbReference type="STRING" id="176299.Atu8184"/>
<feature type="transmembrane region" description="Helical" evidence="1">
    <location>
        <begin position="66"/>
        <end position="87"/>
    </location>
</feature>